<organism evidence="4 5">
    <name type="scientific">Candidatus Brocadia carolinensis</name>
    <dbReference type="NCBI Taxonomy" id="1004156"/>
    <lineage>
        <taxon>Bacteria</taxon>
        <taxon>Pseudomonadati</taxon>
        <taxon>Planctomycetota</taxon>
        <taxon>Candidatus Brocadiia</taxon>
        <taxon>Candidatus Brocadiales</taxon>
        <taxon>Candidatus Brocadiaceae</taxon>
        <taxon>Candidatus Brocadia</taxon>
    </lineage>
</organism>
<dbReference type="PROSITE" id="PS50005">
    <property type="entry name" value="TPR"/>
    <property type="match status" value="2"/>
</dbReference>
<dbReference type="Gene3D" id="1.25.40.10">
    <property type="entry name" value="Tetratricopeptide repeat domain"/>
    <property type="match status" value="1"/>
</dbReference>
<dbReference type="InterPro" id="IPR011990">
    <property type="entry name" value="TPR-like_helical_dom_sf"/>
</dbReference>
<evidence type="ECO:0000256" key="2">
    <source>
        <dbReference type="ARBA" id="ARBA00022679"/>
    </source>
</evidence>
<dbReference type="GO" id="GO:0016757">
    <property type="term" value="F:glycosyltransferase activity"/>
    <property type="evidence" value="ECO:0007669"/>
    <property type="project" value="UniProtKB-KW"/>
</dbReference>
<dbReference type="CDD" id="cd03801">
    <property type="entry name" value="GT4_PimA-like"/>
    <property type="match status" value="1"/>
</dbReference>
<dbReference type="Proteomes" id="UP000189681">
    <property type="component" value="Unassembled WGS sequence"/>
</dbReference>
<accession>A0A1V4AS28</accession>
<dbReference type="Pfam" id="PF13692">
    <property type="entry name" value="Glyco_trans_1_4"/>
    <property type="match status" value="1"/>
</dbReference>
<sequence>MTIETLLQQGIDLTRQGKLHQALVYFEKMLDIYPEEARVLFNAAVVVDLLGQRNQTIDLLYRSINADPTFANPHFYLGQLHLKAGRFTEAYQSFRDTITRDVEFSAAYEGIKIISSALGHSEAGDKADIVFYTGGVPFHGRTIEERGLGGSESALVYIARALAANGRRIRVFCNCDKPGDYDGVYYGNLIDFHIYRQQHSLPVFISSRSVRPFKTALKAQTRILWIHDHTNVLFLEGENPIHFPIDCIFAISQWQMNEWSRHFKIPNNRFYLTRNGVDITIFKPGEKRNLNRFVYMSRPNRGLDILLRLFPHIRQRLPDAELHIYTYQLSGDRLENQINRLAQQPGVYMRGSLPKETLAKDLSVAGLMLYPCTFYETSCIAAIEAQASGTPVIASTLAALSETVTDGVSGYLIPGDPHTSEFAHRFVETVVTLVRDDEMWQRLSYGALQRTELLYDWNIIAKNWLEKIQRLTGKKNNNL</sequence>
<dbReference type="STRING" id="1004156.AYP45_12025"/>
<keyword evidence="2" id="KW-0808">Transferase</keyword>
<keyword evidence="1" id="KW-0328">Glycosyltransferase</keyword>
<dbReference type="SMART" id="SM00028">
    <property type="entry name" value="TPR"/>
    <property type="match status" value="3"/>
</dbReference>
<dbReference type="EMBL" id="AYTS01000108">
    <property type="protein sequence ID" value="OOP55891.1"/>
    <property type="molecule type" value="Genomic_DNA"/>
</dbReference>
<gene>
    <name evidence="4" type="ORF">AYP45_12025</name>
</gene>
<protein>
    <submittedName>
        <fullName evidence="4">Uncharacterized protein</fullName>
    </submittedName>
</protein>
<comment type="caution">
    <text evidence="4">The sequence shown here is derived from an EMBL/GenBank/DDBJ whole genome shotgun (WGS) entry which is preliminary data.</text>
</comment>
<dbReference type="SUPFAM" id="SSF48452">
    <property type="entry name" value="TPR-like"/>
    <property type="match status" value="1"/>
</dbReference>
<dbReference type="PANTHER" id="PTHR12526">
    <property type="entry name" value="GLYCOSYLTRANSFERASE"/>
    <property type="match status" value="1"/>
</dbReference>
<name>A0A1V4AS28_9BACT</name>
<proteinExistence type="predicted"/>
<reference evidence="4 5" key="1">
    <citation type="journal article" date="2017" name="Water Res.">
        <title>Discovery and metagenomic analysis of an anammox bacterial enrichment related to Candidatus "Brocadia caroliniensis" in a full-scale glycerol-fed nitritation-denitritation separate centrate treatment process.</title>
        <authorList>
            <person name="Park H."/>
            <person name="Brotto A.C."/>
            <person name="van Loosdrecht M.C."/>
            <person name="Chandran K."/>
        </authorList>
    </citation>
    <scope>NUCLEOTIDE SEQUENCE [LARGE SCALE GENOMIC DNA]</scope>
    <source>
        <strain evidence="4">26THWARD</strain>
    </source>
</reference>
<evidence type="ECO:0000256" key="1">
    <source>
        <dbReference type="ARBA" id="ARBA00022676"/>
    </source>
</evidence>
<evidence type="ECO:0000313" key="4">
    <source>
        <dbReference type="EMBL" id="OOP55891.1"/>
    </source>
</evidence>
<dbReference type="InterPro" id="IPR019734">
    <property type="entry name" value="TPR_rpt"/>
</dbReference>
<dbReference type="Gene3D" id="3.40.50.2000">
    <property type="entry name" value="Glycogen Phosphorylase B"/>
    <property type="match status" value="2"/>
</dbReference>
<feature type="repeat" description="TPR" evidence="3">
    <location>
        <begin position="71"/>
        <end position="104"/>
    </location>
</feature>
<dbReference type="SUPFAM" id="SSF53756">
    <property type="entry name" value="UDP-Glycosyltransferase/glycogen phosphorylase"/>
    <property type="match status" value="1"/>
</dbReference>
<dbReference type="PANTHER" id="PTHR12526:SF510">
    <property type="entry name" value="D-INOSITOL 3-PHOSPHATE GLYCOSYLTRANSFERASE"/>
    <property type="match status" value="1"/>
</dbReference>
<feature type="repeat" description="TPR" evidence="3">
    <location>
        <begin position="3"/>
        <end position="36"/>
    </location>
</feature>
<keyword evidence="3" id="KW-0802">TPR repeat</keyword>
<evidence type="ECO:0000256" key="3">
    <source>
        <dbReference type="PROSITE-ProRule" id="PRU00339"/>
    </source>
</evidence>
<evidence type="ECO:0000313" key="5">
    <source>
        <dbReference type="Proteomes" id="UP000189681"/>
    </source>
</evidence>
<dbReference type="AlphaFoldDB" id="A0A1V4AS28"/>